<evidence type="ECO:0000313" key="8">
    <source>
        <dbReference type="Proteomes" id="UP000306509"/>
    </source>
</evidence>
<dbReference type="EMBL" id="QGQD01000096">
    <property type="protein sequence ID" value="TLC98429.1"/>
    <property type="molecule type" value="Genomic_DNA"/>
</dbReference>
<dbReference type="CDD" id="cd06579">
    <property type="entry name" value="TM_PBP1_transp_AraH_like"/>
    <property type="match status" value="1"/>
</dbReference>
<accession>A0A4U8Q167</accession>
<organism evidence="7 8">
    <name type="scientific">Robinsoniella peoriensis</name>
    <dbReference type="NCBI Taxonomy" id="180332"/>
    <lineage>
        <taxon>Bacteria</taxon>
        <taxon>Bacillati</taxon>
        <taxon>Bacillota</taxon>
        <taxon>Clostridia</taxon>
        <taxon>Lachnospirales</taxon>
        <taxon>Lachnospiraceae</taxon>
        <taxon>Robinsoniella</taxon>
    </lineage>
</organism>
<feature type="transmembrane region" description="Helical" evidence="6">
    <location>
        <begin position="99"/>
        <end position="122"/>
    </location>
</feature>
<dbReference type="PANTHER" id="PTHR32196">
    <property type="entry name" value="ABC TRANSPORTER PERMEASE PROTEIN YPHD-RELATED-RELATED"/>
    <property type="match status" value="1"/>
</dbReference>
<keyword evidence="2" id="KW-1003">Cell membrane</keyword>
<dbReference type="AlphaFoldDB" id="A0A4U8Q167"/>
<dbReference type="GO" id="GO:0005886">
    <property type="term" value="C:plasma membrane"/>
    <property type="evidence" value="ECO:0007669"/>
    <property type="project" value="UniProtKB-SubCell"/>
</dbReference>
<evidence type="ECO:0000256" key="1">
    <source>
        <dbReference type="ARBA" id="ARBA00004651"/>
    </source>
</evidence>
<dbReference type="Pfam" id="PF02653">
    <property type="entry name" value="BPD_transp_2"/>
    <property type="match status" value="1"/>
</dbReference>
<comment type="caution">
    <text evidence="7">The sequence shown here is derived from an EMBL/GenBank/DDBJ whole genome shotgun (WGS) entry which is preliminary data.</text>
</comment>
<keyword evidence="8" id="KW-1185">Reference proteome</keyword>
<feature type="transmembrane region" description="Helical" evidence="6">
    <location>
        <begin position="224"/>
        <end position="243"/>
    </location>
</feature>
<evidence type="ECO:0000256" key="6">
    <source>
        <dbReference type="SAM" id="Phobius"/>
    </source>
</evidence>
<proteinExistence type="predicted"/>
<feature type="transmembrane region" description="Helical" evidence="6">
    <location>
        <begin position="278"/>
        <end position="297"/>
    </location>
</feature>
<sequence>MEGKVQQDPNSFKTIIQRFTKEYMLVIAIVILALVFSIASPYFLTVMNIRNIFQQTSALAIVAIGQAMVLICGAFDMSLGQNLCLSSCLAAYLMKMSGWNPWIAIGAALVLGTVIGLTNGVLTSYLKVPPFVVTLGTQMICKGVAKLITNAAPIPSMPEEIAFIGRGNIGGENGLPINILIMLILFILFAFVLKKTRFGRNTYAVGGNQEAAYFAGINVKLHSTVIFTLAGFMASFGGIVLLSRLNSAAITNGNLYEFDTMISCVIGGVSMSGGKGKIWQAFFGAIFLTVFFNGMTMLNINSFIQDVLKGVILIGAVLLDIFRNKKR</sequence>
<evidence type="ECO:0000256" key="2">
    <source>
        <dbReference type="ARBA" id="ARBA00022475"/>
    </source>
</evidence>
<evidence type="ECO:0000256" key="3">
    <source>
        <dbReference type="ARBA" id="ARBA00022692"/>
    </source>
</evidence>
<feature type="transmembrane region" description="Helical" evidence="6">
    <location>
        <begin position="23"/>
        <end position="44"/>
    </location>
</feature>
<dbReference type="InterPro" id="IPR001851">
    <property type="entry name" value="ABC_transp_permease"/>
</dbReference>
<feature type="transmembrane region" description="Helical" evidence="6">
    <location>
        <begin position="56"/>
        <end position="79"/>
    </location>
</feature>
<keyword evidence="4 6" id="KW-1133">Transmembrane helix</keyword>
<comment type="subcellular location">
    <subcellularLocation>
        <location evidence="1">Cell membrane</location>
        <topology evidence="1">Multi-pass membrane protein</topology>
    </subcellularLocation>
</comment>
<gene>
    <name evidence="7" type="primary">rbsC_26</name>
    <name evidence="7" type="ORF">DSM106044_04767</name>
</gene>
<reference evidence="7 8" key="1">
    <citation type="journal article" date="2019" name="Anaerobe">
        <title>Detection of Robinsoniella peoriensis in multiple bone samples of a trauma patient.</title>
        <authorList>
            <person name="Schrottner P."/>
            <person name="Hartwich K."/>
            <person name="Bunk B."/>
            <person name="Schober I."/>
            <person name="Helbig S."/>
            <person name="Rudolph W.W."/>
            <person name="Gunzer F."/>
        </authorList>
    </citation>
    <scope>NUCLEOTIDE SEQUENCE [LARGE SCALE GENOMIC DNA]</scope>
    <source>
        <strain evidence="7 8">DSM 106044</strain>
    </source>
</reference>
<dbReference type="Proteomes" id="UP000306509">
    <property type="component" value="Unassembled WGS sequence"/>
</dbReference>
<keyword evidence="5 6" id="KW-0472">Membrane</keyword>
<evidence type="ECO:0000256" key="4">
    <source>
        <dbReference type="ARBA" id="ARBA00022989"/>
    </source>
</evidence>
<protein>
    <submittedName>
        <fullName evidence="7">Ribose transport system permease protein RbsC</fullName>
    </submittedName>
</protein>
<evidence type="ECO:0000313" key="7">
    <source>
        <dbReference type="EMBL" id="TLC98429.1"/>
    </source>
</evidence>
<feature type="transmembrane region" description="Helical" evidence="6">
    <location>
        <begin position="175"/>
        <end position="193"/>
    </location>
</feature>
<dbReference type="GO" id="GO:0022857">
    <property type="term" value="F:transmembrane transporter activity"/>
    <property type="evidence" value="ECO:0007669"/>
    <property type="project" value="InterPro"/>
</dbReference>
<name>A0A4U8Q167_9FIRM</name>
<evidence type="ECO:0000256" key="5">
    <source>
        <dbReference type="ARBA" id="ARBA00023136"/>
    </source>
</evidence>
<keyword evidence="3 6" id="KW-0812">Transmembrane</keyword>
<dbReference type="RefSeq" id="WP_138003837.1">
    <property type="nucleotide sequence ID" value="NZ_QGQD01000096.1"/>
</dbReference>